<name>A0A7W4KAE1_9PROT</name>
<feature type="domain" description="DNA binding HTH" evidence="2">
    <location>
        <begin position="277"/>
        <end position="315"/>
    </location>
</feature>
<dbReference type="PRINTS" id="PR01590">
    <property type="entry name" value="HTHFIS"/>
</dbReference>
<dbReference type="InterPro" id="IPR003018">
    <property type="entry name" value="GAF"/>
</dbReference>
<dbReference type="Pfam" id="PF02954">
    <property type="entry name" value="HTH_8"/>
    <property type="match status" value="1"/>
</dbReference>
<accession>A0A7W4KAE1</accession>
<evidence type="ECO:0000259" key="2">
    <source>
        <dbReference type="Pfam" id="PF02954"/>
    </source>
</evidence>
<dbReference type="Pfam" id="PF01590">
    <property type="entry name" value="GAF"/>
    <property type="match status" value="1"/>
</dbReference>
<dbReference type="InterPro" id="IPR002197">
    <property type="entry name" value="HTH_Fis"/>
</dbReference>
<dbReference type="EMBL" id="JABEQM010000023">
    <property type="protein sequence ID" value="MBB2203298.1"/>
    <property type="molecule type" value="Genomic_DNA"/>
</dbReference>
<dbReference type="SUPFAM" id="SSF46689">
    <property type="entry name" value="Homeodomain-like"/>
    <property type="match status" value="1"/>
</dbReference>
<dbReference type="InterPro" id="IPR009057">
    <property type="entry name" value="Homeodomain-like_sf"/>
</dbReference>
<organism evidence="3 4">
    <name type="scientific">Gluconacetobacter tumulisoli</name>
    <dbReference type="NCBI Taxonomy" id="1286189"/>
    <lineage>
        <taxon>Bacteria</taxon>
        <taxon>Pseudomonadati</taxon>
        <taxon>Pseudomonadota</taxon>
        <taxon>Alphaproteobacteria</taxon>
        <taxon>Acetobacterales</taxon>
        <taxon>Acetobacteraceae</taxon>
        <taxon>Gluconacetobacter</taxon>
    </lineage>
</organism>
<dbReference type="AlphaFoldDB" id="A0A7W4KAE1"/>
<protein>
    <submittedName>
        <fullName evidence="3">Sigma-54-dependent Fis family transcriptional regulator</fullName>
    </submittedName>
</protein>
<keyword evidence="4" id="KW-1185">Reference proteome</keyword>
<feature type="domain" description="GAF" evidence="1">
    <location>
        <begin position="71"/>
        <end position="196"/>
    </location>
</feature>
<dbReference type="InterPro" id="IPR029016">
    <property type="entry name" value="GAF-like_dom_sf"/>
</dbReference>
<evidence type="ECO:0000313" key="3">
    <source>
        <dbReference type="EMBL" id="MBB2203298.1"/>
    </source>
</evidence>
<dbReference type="GO" id="GO:0043565">
    <property type="term" value="F:sequence-specific DNA binding"/>
    <property type="evidence" value="ECO:0007669"/>
    <property type="project" value="InterPro"/>
</dbReference>
<proteinExistence type="predicted"/>
<dbReference type="Proteomes" id="UP000578030">
    <property type="component" value="Unassembled WGS sequence"/>
</dbReference>
<dbReference type="RefSeq" id="WP_246396363.1">
    <property type="nucleotide sequence ID" value="NZ_JABEQM010000023.1"/>
</dbReference>
<evidence type="ECO:0000259" key="1">
    <source>
        <dbReference type="Pfam" id="PF01590"/>
    </source>
</evidence>
<dbReference type="Gene3D" id="3.30.450.40">
    <property type="match status" value="1"/>
</dbReference>
<sequence length="323" mass="35130">MTVWAKRMTHSYTELAGLIPTTGDHTGTIIDASWRRCGGDYALDPSRPGLTDLLTGMELRQSCEEAGPLLRFADPELDRLHGIVGGLDYAVLLADPNGVVLTRRTAMTTERGCRRWHLWPGAIWSERDEGTNGIGTCLAEGRAVTVHMNQHWRVGLRYLTCTAVPVHDALGRLAGALDASCIRPDSDGRETALIRMALTESARRIESRCFMDLYRGHTIVTMGEDEGSSAPMLALDDDRRVVGATRAARLRLGAQPGDELNFCLTDGARSAEVPGFRTAEKAVIDAALTASRGNVTVAARRLGISRSTLHRKIRALSAADAER</sequence>
<gene>
    <name evidence="3" type="ORF">HLH28_17265</name>
</gene>
<evidence type="ECO:0000313" key="4">
    <source>
        <dbReference type="Proteomes" id="UP000578030"/>
    </source>
</evidence>
<reference evidence="3 4" key="1">
    <citation type="submission" date="2020-04" db="EMBL/GenBank/DDBJ databases">
        <title>Description of novel Gluconacetobacter.</title>
        <authorList>
            <person name="Sombolestani A."/>
        </authorList>
    </citation>
    <scope>NUCLEOTIDE SEQUENCE [LARGE SCALE GENOMIC DNA]</scope>
    <source>
        <strain evidence="3 4">LMG 27802</strain>
    </source>
</reference>
<dbReference type="Gene3D" id="1.10.10.60">
    <property type="entry name" value="Homeodomain-like"/>
    <property type="match status" value="1"/>
</dbReference>
<dbReference type="SUPFAM" id="SSF55781">
    <property type="entry name" value="GAF domain-like"/>
    <property type="match status" value="1"/>
</dbReference>
<comment type="caution">
    <text evidence="3">The sequence shown here is derived from an EMBL/GenBank/DDBJ whole genome shotgun (WGS) entry which is preliminary data.</text>
</comment>